<gene>
    <name evidence="2" type="ORF">J2Z44_002924</name>
</gene>
<dbReference type="GO" id="GO:0006508">
    <property type="term" value="P:proteolysis"/>
    <property type="evidence" value="ECO:0007669"/>
    <property type="project" value="UniProtKB-KW"/>
</dbReference>
<dbReference type="InterPro" id="IPR024405">
    <property type="entry name" value="Phage_BhlA/UviB"/>
</dbReference>
<dbReference type="EMBL" id="JAGGLL010000023">
    <property type="protein sequence ID" value="MBP2023090.1"/>
    <property type="molecule type" value="Genomic_DNA"/>
</dbReference>
<dbReference type="RefSeq" id="WP_021285145.1">
    <property type="nucleotide sequence ID" value="NZ_JAGGLL010000023.1"/>
</dbReference>
<evidence type="ECO:0000256" key="1">
    <source>
        <dbReference type="SAM" id="Phobius"/>
    </source>
</evidence>
<name>A0ABS4K5N5_9CLOT</name>
<evidence type="ECO:0000313" key="3">
    <source>
        <dbReference type="Proteomes" id="UP001519308"/>
    </source>
</evidence>
<reference evidence="2 3" key="1">
    <citation type="submission" date="2021-03" db="EMBL/GenBank/DDBJ databases">
        <title>Genomic Encyclopedia of Type Strains, Phase IV (KMG-IV): sequencing the most valuable type-strain genomes for metagenomic binning, comparative biology and taxonomic classification.</title>
        <authorList>
            <person name="Goeker M."/>
        </authorList>
    </citation>
    <scope>NUCLEOTIDE SEQUENCE [LARGE SCALE GENOMIC DNA]</scope>
    <source>
        <strain evidence="2 3">DSM 28650</strain>
    </source>
</reference>
<keyword evidence="1" id="KW-0812">Transmembrane</keyword>
<accession>A0ABS4K5N5</accession>
<comment type="caution">
    <text evidence="2">The sequence shown here is derived from an EMBL/GenBank/DDBJ whole genome shotgun (WGS) entry which is preliminary data.</text>
</comment>
<dbReference type="Proteomes" id="UP001519308">
    <property type="component" value="Unassembled WGS sequence"/>
</dbReference>
<keyword evidence="1" id="KW-0472">Membrane</keyword>
<keyword evidence="3" id="KW-1185">Reference proteome</keyword>
<dbReference type="GO" id="GO:0008233">
    <property type="term" value="F:peptidase activity"/>
    <property type="evidence" value="ECO:0007669"/>
    <property type="project" value="UniProtKB-KW"/>
</dbReference>
<organism evidence="2 3">
    <name type="scientific">Clostridium punense</name>
    <dbReference type="NCBI Taxonomy" id="1054297"/>
    <lineage>
        <taxon>Bacteria</taxon>
        <taxon>Bacillati</taxon>
        <taxon>Bacillota</taxon>
        <taxon>Clostridia</taxon>
        <taxon>Eubacteriales</taxon>
        <taxon>Clostridiaceae</taxon>
        <taxon>Clostridium</taxon>
    </lineage>
</organism>
<keyword evidence="1" id="KW-1133">Transmembrane helix</keyword>
<keyword evidence="2" id="KW-0378">Hydrolase</keyword>
<protein>
    <submittedName>
        <fullName evidence="2">Membrane protein implicated in regulation of membrane protease activity</fullName>
    </submittedName>
</protein>
<dbReference type="Pfam" id="PF10960">
    <property type="entry name" value="Holin_BhlA"/>
    <property type="match status" value="1"/>
</dbReference>
<proteinExistence type="predicted"/>
<keyword evidence="2" id="KW-0645">Protease</keyword>
<evidence type="ECO:0000313" key="2">
    <source>
        <dbReference type="EMBL" id="MBP2023090.1"/>
    </source>
</evidence>
<feature type="transmembrane region" description="Helical" evidence="1">
    <location>
        <begin position="6"/>
        <end position="27"/>
    </location>
</feature>
<sequence length="76" mass="8972">MENEIMSAALTQGVWAVLSVFLLFYILKAQDKRDQKQEEREKNYQDIISKLTDKLGIVDDVKKDVEFIKEHVMRNK</sequence>